<protein>
    <submittedName>
        <fullName evidence="2">Multidrug transporter</fullName>
    </submittedName>
</protein>
<evidence type="ECO:0000313" key="2">
    <source>
        <dbReference type="EMBL" id="MDY7218893.1"/>
    </source>
</evidence>
<dbReference type="RefSeq" id="WP_321552984.1">
    <property type="nucleotide sequence ID" value="NZ_JAXIVU010000004.1"/>
</dbReference>
<reference evidence="2 3" key="1">
    <citation type="submission" date="2023-12" db="EMBL/GenBank/DDBJ databases">
        <title>Denitrificimonas halotolerans sp. nov.,a novel species isolated from landfill leachate.</title>
        <authorList>
            <person name="Wang S."/>
        </authorList>
    </citation>
    <scope>NUCLEOTIDE SEQUENCE [LARGE SCALE GENOMIC DNA]</scope>
    <source>
        <strain evidence="2 3">JX-1</strain>
    </source>
</reference>
<dbReference type="Proteomes" id="UP001294570">
    <property type="component" value="Unassembled WGS sequence"/>
</dbReference>
<keyword evidence="1" id="KW-0472">Membrane</keyword>
<evidence type="ECO:0000256" key="1">
    <source>
        <dbReference type="SAM" id="Phobius"/>
    </source>
</evidence>
<sequence>MLPPALIPLTWLGLLLRYPARTLAIGVPILTVLGSIAIWLIIDERANQQRLDRLEMDISYAPNTCSPDTPILVQIRNNSDRALKDLKWRIAAYRPGESINLVQTLYAEFHYSSASPLAPNTQWQSCQPLPTLRPGYRASTLEFRIERRQGQFIR</sequence>
<name>A0ABU5GTD2_9GAMM</name>
<proteinExistence type="predicted"/>
<gene>
    <name evidence="2" type="ORF">TOI97_04820</name>
</gene>
<keyword evidence="1" id="KW-0812">Transmembrane</keyword>
<feature type="transmembrane region" description="Helical" evidence="1">
    <location>
        <begin position="20"/>
        <end position="42"/>
    </location>
</feature>
<accession>A0ABU5GTD2</accession>
<organism evidence="2 3">
    <name type="scientific">Denitrificimonas halotolerans</name>
    <dbReference type="NCBI Taxonomy" id="3098930"/>
    <lineage>
        <taxon>Bacteria</taxon>
        <taxon>Pseudomonadati</taxon>
        <taxon>Pseudomonadota</taxon>
        <taxon>Gammaproteobacteria</taxon>
        <taxon>Pseudomonadales</taxon>
        <taxon>Pseudomonadaceae</taxon>
        <taxon>Denitrificimonas</taxon>
    </lineage>
</organism>
<comment type="caution">
    <text evidence="2">The sequence shown here is derived from an EMBL/GenBank/DDBJ whole genome shotgun (WGS) entry which is preliminary data.</text>
</comment>
<evidence type="ECO:0000313" key="3">
    <source>
        <dbReference type="Proteomes" id="UP001294570"/>
    </source>
</evidence>
<keyword evidence="1" id="KW-1133">Transmembrane helix</keyword>
<keyword evidence="3" id="KW-1185">Reference proteome</keyword>
<dbReference type="EMBL" id="JAXIVU010000004">
    <property type="protein sequence ID" value="MDY7218893.1"/>
    <property type="molecule type" value="Genomic_DNA"/>
</dbReference>